<evidence type="ECO:0000256" key="5">
    <source>
        <dbReference type="ARBA" id="ARBA00023242"/>
    </source>
</evidence>
<evidence type="ECO:0000313" key="7">
    <source>
        <dbReference type="EMBL" id="KOF66913.1"/>
    </source>
</evidence>
<evidence type="ECO:0000256" key="4">
    <source>
        <dbReference type="ARBA" id="ARBA00022454"/>
    </source>
</evidence>
<evidence type="ECO:0000256" key="1">
    <source>
        <dbReference type="ARBA" id="ARBA00004123"/>
    </source>
</evidence>
<dbReference type="GO" id="GO:0000775">
    <property type="term" value="C:chromosome, centromeric region"/>
    <property type="evidence" value="ECO:0007669"/>
    <property type="project" value="UniProtKB-SubCell"/>
</dbReference>
<organism evidence="7">
    <name type="scientific">Octopus bimaculoides</name>
    <name type="common">California two-spotted octopus</name>
    <dbReference type="NCBI Taxonomy" id="37653"/>
    <lineage>
        <taxon>Eukaryota</taxon>
        <taxon>Metazoa</taxon>
        <taxon>Spiralia</taxon>
        <taxon>Lophotrochozoa</taxon>
        <taxon>Mollusca</taxon>
        <taxon>Cephalopoda</taxon>
        <taxon>Coleoidea</taxon>
        <taxon>Octopodiformes</taxon>
        <taxon>Octopoda</taxon>
        <taxon>Incirrata</taxon>
        <taxon>Octopodidae</taxon>
        <taxon>Octopus</taxon>
    </lineage>
</organism>
<protein>
    <recommendedName>
        <fullName evidence="3">Centromere protein M</fullName>
    </recommendedName>
</protein>
<dbReference type="AlphaFoldDB" id="A0A0L8FQI0"/>
<dbReference type="Pfam" id="PF11111">
    <property type="entry name" value="CENP-M"/>
    <property type="match status" value="1"/>
</dbReference>
<dbReference type="PANTHER" id="PTHR34436:SF1">
    <property type="entry name" value="CENTROMERE PROTEIN M"/>
    <property type="match status" value="1"/>
</dbReference>
<dbReference type="OrthoDB" id="2386686at2759"/>
<keyword evidence="4" id="KW-0158">Chromosome</keyword>
<dbReference type="InterPro" id="IPR027417">
    <property type="entry name" value="P-loop_NTPase"/>
</dbReference>
<evidence type="ECO:0000256" key="6">
    <source>
        <dbReference type="ARBA" id="ARBA00023328"/>
    </source>
</evidence>
<accession>A0A0L8FQI0</accession>
<dbReference type="Gene3D" id="3.40.50.300">
    <property type="entry name" value="P-loop containing nucleotide triphosphate hydrolases"/>
    <property type="match status" value="1"/>
</dbReference>
<dbReference type="InterPro" id="IPR020987">
    <property type="entry name" value="Centromere_Cenp-M"/>
</dbReference>
<dbReference type="EMBL" id="KQ427571">
    <property type="protein sequence ID" value="KOF66913.1"/>
    <property type="molecule type" value="Genomic_DNA"/>
</dbReference>
<reference evidence="7" key="1">
    <citation type="submission" date="2015-07" db="EMBL/GenBank/DDBJ databases">
        <title>MeaNS - Measles Nucleotide Surveillance Program.</title>
        <authorList>
            <person name="Tran T."/>
            <person name="Druce J."/>
        </authorList>
    </citation>
    <scope>NUCLEOTIDE SEQUENCE</scope>
    <source>
        <strain evidence="7">UCB-OBI-ISO-001</strain>
        <tissue evidence="7">Gonad</tissue>
    </source>
</reference>
<gene>
    <name evidence="7" type="ORF">OCBIM_22010963mg</name>
</gene>
<proteinExistence type="predicted"/>
<dbReference type="PANTHER" id="PTHR34436">
    <property type="entry name" value="CENTROMERE PROTEIN M"/>
    <property type="match status" value="1"/>
</dbReference>
<evidence type="ECO:0000256" key="2">
    <source>
        <dbReference type="ARBA" id="ARBA00004584"/>
    </source>
</evidence>
<evidence type="ECO:0000256" key="3">
    <source>
        <dbReference type="ARBA" id="ARBA00016382"/>
    </source>
</evidence>
<comment type="subcellular location">
    <subcellularLocation>
        <location evidence="2">Chromosome</location>
        <location evidence="2">Centromere</location>
    </subcellularLocation>
    <subcellularLocation>
        <location evidence="1">Nucleus</location>
    </subcellularLocation>
</comment>
<name>A0A0L8FQI0_OCTBM</name>
<sequence length="95" mass="10801">MENSLNCLQEAVKFIDAEYFLGRACLIVHLPDNHRKMSTIEIESIKDIAKMYNLITIYGNIETRANHVSCQILRIVEISAGFKSNLQSIFLLALT</sequence>
<keyword evidence="5" id="KW-0539">Nucleus</keyword>
<dbReference type="GO" id="GO:0005634">
    <property type="term" value="C:nucleus"/>
    <property type="evidence" value="ECO:0007669"/>
    <property type="project" value="UniProtKB-SubCell"/>
</dbReference>
<keyword evidence="6" id="KW-0137">Centromere</keyword>